<organism evidence="2">
    <name type="scientific">Spironucleus salmonicida</name>
    <dbReference type="NCBI Taxonomy" id="348837"/>
    <lineage>
        <taxon>Eukaryota</taxon>
        <taxon>Metamonada</taxon>
        <taxon>Diplomonadida</taxon>
        <taxon>Hexamitidae</taxon>
        <taxon>Hexamitinae</taxon>
        <taxon>Spironucleus</taxon>
    </lineage>
</organism>
<sequence>MEASNLSEAEVNNFNIRRQAIQNTITWEYEMWRRQTQAQFEIEQDEKEQKIKEYYDSELLSKRKQLTSSSDKQDLLQLQQKLNQLLNQLSTSQQQTENLKNQLAQAQELAQDEYTQSLQKQKQISDSKRQILVKKIATQRAKQQEMQQRSQFFRDELSNYQERLNQDLVVYDQQRREFINNNESKIHIQIQKLNKDMQELDRIIAEKDKTKNELKGQLQRAARIKVQMQLVLINSDDE</sequence>
<protein>
    <submittedName>
        <fullName evidence="2">Uncharacterized protein</fullName>
    </submittedName>
</protein>
<feature type="coiled-coil region" evidence="1">
    <location>
        <begin position="68"/>
        <end position="116"/>
    </location>
</feature>
<dbReference type="EMBL" id="AUWU02000007">
    <property type="protein sequence ID" value="KAH0571150.1"/>
    <property type="molecule type" value="Genomic_DNA"/>
</dbReference>
<gene>
    <name evidence="2" type="ORF">SS50377_16924</name>
    <name evidence="3" type="ORF">SS50377_27450</name>
</gene>
<evidence type="ECO:0000313" key="4">
    <source>
        <dbReference type="Proteomes" id="UP000018208"/>
    </source>
</evidence>
<evidence type="ECO:0000313" key="2">
    <source>
        <dbReference type="EMBL" id="EST43260.1"/>
    </source>
</evidence>
<reference evidence="2 3" key="1">
    <citation type="journal article" date="2014" name="PLoS Genet.">
        <title>The Genome of Spironucleus salmonicida Highlights a Fish Pathogen Adapted to Fluctuating Environments.</title>
        <authorList>
            <person name="Xu F."/>
            <person name="Jerlstrom-Hultqvist J."/>
            <person name="Einarsson E."/>
            <person name="Astvaldsson A."/>
            <person name="Svard S.G."/>
            <person name="Andersson J.O."/>
        </authorList>
    </citation>
    <scope>NUCLEOTIDE SEQUENCE</scope>
    <source>
        <strain evidence="3">ATCC 50377</strain>
    </source>
</reference>
<dbReference type="AlphaFoldDB" id="V6LFE7"/>
<keyword evidence="4" id="KW-1185">Reference proteome</keyword>
<proteinExistence type="predicted"/>
<keyword evidence="1" id="KW-0175">Coiled coil</keyword>
<accession>V6LFE7</accession>
<dbReference type="Proteomes" id="UP000018208">
    <property type="component" value="Unassembled WGS sequence"/>
</dbReference>
<evidence type="ECO:0000256" key="1">
    <source>
        <dbReference type="SAM" id="Coils"/>
    </source>
</evidence>
<reference evidence="3" key="2">
    <citation type="submission" date="2020-12" db="EMBL/GenBank/DDBJ databases">
        <title>New Spironucleus salmonicida genome in near-complete chromosomes.</title>
        <authorList>
            <person name="Xu F."/>
            <person name="Kurt Z."/>
            <person name="Jimenez-Gonzalez A."/>
            <person name="Astvaldsson A."/>
            <person name="Andersson J.O."/>
            <person name="Svard S.G."/>
        </authorList>
    </citation>
    <scope>NUCLEOTIDE SEQUENCE</scope>
    <source>
        <strain evidence="3">ATCC 50377</strain>
    </source>
</reference>
<feature type="coiled-coil region" evidence="1">
    <location>
        <begin position="190"/>
        <end position="220"/>
    </location>
</feature>
<evidence type="ECO:0000313" key="3">
    <source>
        <dbReference type="EMBL" id="KAH0571150.1"/>
    </source>
</evidence>
<dbReference type="VEuPathDB" id="GiardiaDB:SS50377_27450"/>
<dbReference type="EMBL" id="KI546139">
    <property type="protein sequence ID" value="EST43260.1"/>
    <property type="molecule type" value="Genomic_DNA"/>
</dbReference>
<dbReference type="OrthoDB" id="10256048at2759"/>
<name>V6LFE7_9EUKA</name>